<name>A0A412MZQ2_9BACE</name>
<sequence length="126" mass="14041">MRNQTSGALIAPEPAGVNVSENLKALNEQMNNLQHKYYRALAPDCEKNTRKVCGFKKNHHLCSAYHLIQARRLAIVAAGIFYAYQFTYSSVPCGALMRPQPVSGGKQRGAELFLFPSRNNQPIVSF</sequence>
<accession>A0A412MZQ2</accession>
<evidence type="ECO:0000313" key="2">
    <source>
        <dbReference type="Proteomes" id="UP000285159"/>
    </source>
</evidence>
<dbReference type="RefSeq" id="WP_118468810.1">
    <property type="nucleotide sequence ID" value="NZ_QRWP01000012.1"/>
</dbReference>
<gene>
    <name evidence="1" type="ORF">DWX38_13660</name>
</gene>
<dbReference type="AlphaFoldDB" id="A0A412MZQ2"/>
<organism evidence="1 2">
    <name type="scientific">Bacteroides clarus</name>
    <dbReference type="NCBI Taxonomy" id="626929"/>
    <lineage>
        <taxon>Bacteria</taxon>
        <taxon>Pseudomonadati</taxon>
        <taxon>Bacteroidota</taxon>
        <taxon>Bacteroidia</taxon>
        <taxon>Bacteroidales</taxon>
        <taxon>Bacteroidaceae</taxon>
        <taxon>Bacteroides</taxon>
    </lineage>
</organism>
<reference evidence="1 2" key="1">
    <citation type="submission" date="2018-08" db="EMBL/GenBank/DDBJ databases">
        <title>A genome reference for cultivated species of the human gut microbiota.</title>
        <authorList>
            <person name="Zou Y."/>
            <person name="Xue W."/>
            <person name="Luo G."/>
        </authorList>
    </citation>
    <scope>NUCLEOTIDE SEQUENCE [LARGE SCALE GENOMIC DNA]</scope>
    <source>
        <strain evidence="1 2">AF19-1AC</strain>
    </source>
</reference>
<dbReference type="EMBL" id="QRWP01000012">
    <property type="protein sequence ID" value="RGT30775.1"/>
    <property type="molecule type" value="Genomic_DNA"/>
</dbReference>
<proteinExistence type="predicted"/>
<protein>
    <submittedName>
        <fullName evidence="1">Uncharacterized protein</fullName>
    </submittedName>
</protein>
<comment type="caution">
    <text evidence="1">The sequence shown here is derived from an EMBL/GenBank/DDBJ whole genome shotgun (WGS) entry which is preliminary data.</text>
</comment>
<dbReference type="Proteomes" id="UP000285159">
    <property type="component" value="Unassembled WGS sequence"/>
</dbReference>
<evidence type="ECO:0000313" key="1">
    <source>
        <dbReference type="EMBL" id="RGT30775.1"/>
    </source>
</evidence>